<evidence type="ECO:0000313" key="1">
    <source>
        <dbReference type="EMBL" id="KGY07736.1"/>
    </source>
</evidence>
<name>A0A0A5HW42_PHOS4</name>
<dbReference type="OrthoDB" id="5816855at2"/>
<reference evidence="1 2" key="1">
    <citation type="submission" date="2014-10" db="EMBL/GenBank/DDBJ databases">
        <title>Genome sequencing of Vibrio sinaloensis T08.</title>
        <authorList>
            <person name="Chan K.-G."/>
            <person name="Mohamad N.I."/>
        </authorList>
    </citation>
    <scope>NUCLEOTIDE SEQUENCE [LARGE SCALE GENOMIC DNA]</scope>
    <source>
        <strain evidence="1 2">T08</strain>
    </source>
</reference>
<evidence type="ECO:0000313" key="2">
    <source>
        <dbReference type="Proteomes" id="UP000030451"/>
    </source>
</evidence>
<gene>
    <name evidence="1" type="ORF">NM06_15230</name>
</gene>
<dbReference type="AlphaFoldDB" id="A0A0A5HW42"/>
<dbReference type="Proteomes" id="UP000030451">
    <property type="component" value="Unassembled WGS sequence"/>
</dbReference>
<sequence length="79" mass="9088">MALFKIEDLSYNGVEKGVHSWDHPNSDQPYYWHPDWLHIAEDITGLHAQKPLDLAQGETATEEHAKQAIINHLNDRDSQ</sequence>
<comment type="caution">
    <text evidence="1">The sequence shown here is derived from an EMBL/GenBank/DDBJ whole genome shotgun (WGS) entry which is preliminary data.</text>
</comment>
<dbReference type="EMBL" id="JRWP01000038">
    <property type="protein sequence ID" value="KGY07736.1"/>
    <property type="molecule type" value="Genomic_DNA"/>
</dbReference>
<accession>A0A0A5HW42</accession>
<proteinExistence type="predicted"/>
<protein>
    <submittedName>
        <fullName evidence="1">Uncharacterized protein</fullName>
    </submittedName>
</protein>
<organism evidence="1 2">
    <name type="scientific">Photobacterium sp. (strain ATCC 43367)</name>
    <dbReference type="NCBI Taxonomy" id="379097"/>
    <lineage>
        <taxon>Bacteria</taxon>
        <taxon>Pseudomonadati</taxon>
        <taxon>Pseudomonadota</taxon>
        <taxon>Gammaproteobacteria</taxon>
        <taxon>Vibrionales</taxon>
        <taxon>Vibrionaceae</taxon>
        <taxon>Vibrio</taxon>
        <taxon>Vibrio oreintalis group</taxon>
    </lineage>
</organism>
<dbReference type="RefSeq" id="WP_005472123.1">
    <property type="nucleotide sequence ID" value="NZ_JAVHXF010000332.1"/>
</dbReference>